<name>A0A928VR33_9CYAN</name>
<evidence type="ECO:0000256" key="6">
    <source>
        <dbReference type="ARBA" id="ARBA00022777"/>
    </source>
</evidence>
<accession>A0A928VR33</accession>
<evidence type="ECO:0000256" key="5">
    <source>
        <dbReference type="ARBA" id="ARBA00022741"/>
    </source>
</evidence>
<dbReference type="SUPFAM" id="SSF55874">
    <property type="entry name" value="ATPase domain of HSP90 chaperone/DNA topoisomerase II/histidine kinase"/>
    <property type="match status" value="1"/>
</dbReference>
<evidence type="ECO:0000256" key="8">
    <source>
        <dbReference type="ARBA" id="ARBA00023012"/>
    </source>
</evidence>
<dbReference type="Pfam" id="PF00989">
    <property type="entry name" value="PAS"/>
    <property type="match status" value="1"/>
</dbReference>
<dbReference type="GO" id="GO:0005524">
    <property type="term" value="F:ATP binding"/>
    <property type="evidence" value="ECO:0007669"/>
    <property type="project" value="UniProtKB-KW"/>
</dbReference>
<protein>
    <recommendedName>
        <fullName evidence="2">histidine kinase</fullName>
        <ecNumber evidence="2">2.7.13.3</ecNumber>
    </recommendedName>
</protein>
<dbReference type="PANTHER" id="PTHR43065:SF42">
    <property type="entry name" value="TWO-COMPONENT SENSOR PPRA"/>
    <property type="match status" value="1"/>
</dbReference>
<dbReference type="SMART" id="SM00387">
    <property type="entry name" value="HATPase_c"/>
    <property type="match status" value="1"/>
</dbReference>
<proteinExistence type="predicted"/>
<gene>
    <name evidence="12" type="ORF">IQ266_12670</name>
</gene>
<dbReference type="PROSITE" id="PS50109">
    <property type="entry name" value="HIS_KIN"/>
    <property type="match status" value="1"/>
</dbReference>
<dbReference type="Gene3D" id="3.30.450.20">
    <property type="entry name" value="PAS domain"/>
    <property type="match status" value="1"/>
</dbReference>
<evidence type="ECO:0000256" key="2">
    <source>
        <dbReference type="ARBA" id="ARBA00012438"/>
    </source>
</evidence>
<dbReference type="InterPro" id="IPR003594">
    <property type="entry name" value="HATPase_dom"/>
</dbReference>
<evidence type="ECO:0000313" key="12">
    <source>
        <dbReference type="EMBL" id="MBE9030584.1"/>
    </source>
</evidence>
<dbReference type="InterPro" id="IPR003661">
    <property type="entry name" value="HisK_dim/P_dom"/>
</dbReference>
<keyword evidence="7" id="KW-0067">ATP-binding</keyword>
<feature type="domain" description="Histidine kinase" evidence="9">
    <location>
        <begin position="449"/>
        <end position="702"/>
    </location>
</feature>
<sequence>MPVSVLSPRWTAVATASADDLHLDLKSAALFAQGECVTSMLAAQPDSLSVLPTTVQVLPVFVSDVLWGALSFDFSDASTLLQPDQINALSSFIIGLGVALQRQQDLCRSLVEKTAESRFRDLLETIEDLIWEVDEQAVYTYVSPQVKKLLGYAPEEVIGQKLDALMLVDQQSLASAIIRRCVSQHQGFSRVEVRRLSKAGRQIVVESNGVPFFDDQGNFKGYRGIDRDVTDRKAAEVELYHQHCLIELRAMVDSILARNIPLPQMLDQCTTILVQQLNVGVVRVWTLNPDTQMLELRSSAGHCIDSDHYYRRVAMGDLAIGFIAKSRCPLLTNDVQSESHIQRKNWALEAGLKAFAGYPLIVNEQLIGVISLFAQQDLPDDTLEMLSFIAGEIAEGIHRKQSEAALAKSEAQLRRKADALKLTLSKLRKTQAQLVQSEKMSSLGQLVAGIAHEINNPVNFIQGNVRYSQDYFGSLVQAVALYQQEHPTPSPTLLAALDELDLPFIQRDLPKVLASMEMGADRIQTIVSTLKVFACLDETGVKPIDVQSGLDSALMILRSRFSENPAHIRIAVERDYGDVVMVNGVVGHLNQVFMNLLTNAVDALHDAVARQIQLVPKIMIRTVQLNADQVRVEISDNAGGMSQAVQKQIFDPFFTTKPIGQGTGLGLSTCYQIVVNEHHGQISCDSQVGEGTRFILHLPTAAMALTPVV</sequence>
<dbReference type="Gene3D" id="3.30.450.40">
    <property type="match status" value="1"/>
</dbReference>
<dbReference type="Pfam" id="PF01590">
    <property type="entry name" value="GAF"/>
    <property type="match status" value="1"/>
</dbReference>
<keyword evidence="13" id="KW-1185">Reference proteome</keyword>
<dbReference type="PRINTS" id="PR00344">
    <property type="entry name" value="BCTRLSENSOR"/>
</dbReference>
<evidence type="ECO:0000256" key="4">
    <source>
        <dbReference type="ARBA" id="ARBA00022679"/>
    </source>
</evidence>
<keyword evidence="6" id="KW-0418">Kinase</keyword>
<dbReference type="SMART" id="SM00086">
    <property type="entry name" value="PAC"/>
    <property type="match status" value="1"/>
</dbReference>
<evidence type="ECO:0000259" key="10">
    <source>
        <dbReference type="PROSITE" id="PS50112"/>
    </source>
</evidence>
<keyword evidence="8" id="KW-0902">Two-component regulatory system</keyword>
<dbReference type="InterPro" id="IPR036097">
    <property type="entry name" value="HisK_dim/P_sf"/>
</dbReference>
<evidence type="ECO:0000256" key="3">
    <source>
        <dbReference type="ARBA" id="ARBA00022553"/>
    </source>
</evidence>
<dbReference type="SUPFAM" id="SSF55781">
    <property type="entry name" value="GAF domain-like"/>
    <property type="match status" value="1"/>
</dbReference>
<dbReference type="InterPro" id="IPR036890">
    <property type="entry name" value="HATPase_C_sf"/>
</dbReference>
<dbReference type="CDD" id="cd00130">
    <property type="entry name" value="PAS"/>
    <property type="match status" value="1"/>
</dbReference>
<evidence type="ECO:0000313" key="13">
    <source>
        <dbReference type="Proteomes" id="UP000625316"/>
    </source>
</evidence>
<evidence type="ECO:0000259" key="9">
    <source>
        <dbReference type="PROSITE" id="PS50109"/>
    </source>
</evidence>
<dbReference type="GO" id="GO:0006355">
    <property type="term" value="P:regulation of DNA-templated transcription"/>
    <property type="evidence" value="ECO:0007669"/>
    <property type="project" value="InterPro"/>
</dbReference>
<dbReference type="PROSITE" id="PS50112">
    <property type="entry name" value="PAS"/>
    <property type="match status" value="1"/>
</dbReference>
<dbReference type="SUPFAM" id="SSF55785">
    <property type="entry name" value="PYP-like sensor domain (PAS domain)"/>
    <property type="match status" value="1"/>
</dbReference>
<organism evidence="12 13">
    <name type="scientific">Romeriopsis navalis LEGE 11480</name>
    <dbReference type="NCBI Taxonomy" id="2777977"/>
    <lineage>
        <taxon>Bacteria</taxon>
        <taxon>Bacillati</taxon>
        <taxon>Cyanobacteriota</taxon>
        <taxon>Cyanophyceae</taxon>
        <taxon>Leptolyngbyales</taxon>
        <taxon>Leptolyngbyaceae</taxon>
        <taxon>Romeriopsis</taxon>
        <taxon>Romeriopsis navalis</taxon>
    </lineage>
</organism>
<dbReference type="Proteomes" id="UP000625316">
    <property type="component" value="Unassembled WGS sequence"/>
</dbReference>
<evidence type="ECO:0000256" key="1">
    <source>
        <dbReference type="ARBA" id="ARBA00000085"/>
    </source>
</evidence>
<dbReference type="InterPro" id="IPR001610">
    <property type="entry name" value="PAC"/>
</dbReference>
<dbReference type="SMART" id="SM00091">
    <property type="entry name" value="PAS"/>
    <property type="match status" value="1"/>
</dbReference>
<dbReference type="InterPro" id="IPR003018">
    <property type="entry name" value="GAF"/>
</dbReference>
<dbReference type="PROSITE" id="PS50113">
    <property type="entry name" value="PAC"/>
    <property type="match status" value="1"/>
</dbReference>
<dbReference type="Gene3D" id="3.30.565.10">
    <property type="entry name" value="Histidine kinase-like ATPase, C-terminal domain"/>
    <property type="match status" value="1"/>
</dbReference>
<dbReference type="Pfam" id="PF02518">
    <property type="entry name" value="HATPase_c"/>
    <property type="match status" value="1"/>
</dbReference>
<feature type="domain" description="PAS" evidence="10">
    <location>
        <begin position="115"/>
        <end position="185"/>
    </location>
</feature>
<dbReference type="InterPro" id="IPR029016">
    <property type="entry name" value="GAF-like_dom_sf"/>
</dbReference>
<dbReference type="InterPro" id="IPR000700">
    <property type="entry name" value="PAS-assoc_C"/>
</dbReference>
<dbReference type="Gene3D" id="1.10.287.130">
    <property type="match status" value="1"/>
</dbReference>
<comment type="caution">
    <text evidence="12">The sequence shown here is derived from an EMBL/GenBank/DDBJ whole genome shotgun (WGS) entry which is preliminary data.</text>
</comment>
<feature type="domain" description="PAC" evidence="11">
    <location>
        <begin position="189"/>
        <end position="241"/>
    </location>
</feature>
<reference evidence="12" key="1">
    <citation type="submission" date="2020-10" db="EMBL/GenBank/DDBJ databases">
        <authorList>
            <person name="Castelo-Branco R."/>
            <person name="Eusebio N."/>
            <person name="Adriana R."/>
            <person name="Vieira A."/>
            <person name="Brugerolle De Fraissinette N."/>
            <person name="Rezende De Castro R."/>
            <person name="Schneider M.P."/>
            <person name="Vasconcelos V."/>
            <person name="Leao P.N."/>
        </authorList>
    </citation>
    <scope>NUCLEOTIDE SEQUENCE</scope>
    <source>
        <strain evidence="12">LEGE 11480</strain>
    </source>
</reference>
<keyword evidence="5" id="KW-0547">Nucleotide-binding</keyword>
<dbReference type="InterPro" id="IPR000014">
    <property type="entry name" value="PAS"/>
</dbReference>
<keyword evidence="4" id="KW-0808">Transferase</keyword>
<dbReference type="InterPro" id="IPR004358">
    <property type="entry name" value="Sig_transdc_His_kin-like_C"/>
</dbReference>
<dbReference type="InterPro" id="IPR035965">
    <property type="entry name" value="PAS-like_dom_sf"/>
</dbReference>
<dbReference type="SUPFAM" id="SSF47384">
    <property type="entry name" value="Homodimeric domain of signal transducing histidine kinase"/>
    <property type="match status" value="1"/>
</dbReference>
<dbReference type="SMART" id="SM00065">
    <property type="entry name" value="GAF"/>
    <property type="match status" value="1"/>
</dbReference>
<evidence type="ECO:0000259" key="11">
    <source>
        <dbReference type="PROSITE" id="PS50113"/>
    </source>
</evidence>
<dbReference type="GO" id="GO:0000155">
    <property type="term" value="F:phosphorelay sensor kinase activity"/>
    <property type="evidence" value="ECO:0007669"/>
    <property type="project" value="InterPro"/>
</dbReference>
<dbReference type="EC" id="2.7.13.3" evidence="2"/>
<dbReference type="EMBL" id="JADEXQ010000039">
    <property type="protein sequence ID" value="MBE9030584.1"/>
    <property type="molecule type" value="Genomic_DNA"/>
</dbReference>
<dbReference type="NCBIfam" id="TIGR00229">
    <property type="entry name" value="sensory_box"/>
    <property type="match status" value="1"/>
</dbReference>
<dbReference type="SMART" id="SM00388">
    <property type="entry name" value="HisKA"/>
    <property type="match status" value="1"/>
</dbReference>
<keyword evidence="3" id="KW-0597">Phosphoprotein</keyword>
<dbReference type="PANTHER" id="PTHR43065">
    <property type="entry name" value="SENSOR HISTIDINE KINASE"/>
    <property type="match status" value="1"/>
</dbReference>
<dbReference type="CDD" id="cd00082">
    <property type="entry name" value="HisKA"/>
    <property type="match status" value="1"/>
</dbReference>
<evidence type="ECO:0000256" key="7">
    <source>
        <dbReference type="ARBA" id="ARBA00022840"/>
    </source>
</evidence>
<dbReference type="InterPro" id="IPR005467">
    <property type="entry name" value="His_kinase_dom"/>
</dbReference>
<dbReference type="InterPro" id="IPR013767">
    <property type="entry name" value="PAS_fold"/>
</dbReference>
<dbReference type="AlphaFoldDB" id="A0A928VR33"/>
<comment type="catalytic activity">
    <reaction evidence="1">
        <text>ATP + protein L-histidine = ADP + protein N-phospho-L-histidine.</text>
        <dbReference type="EC" id="2.7.13.3"/>
    </reaction>
</comment>